<proteinExistence type="predicted"/>
<keyword evidence="3 8" id="KW-0732">Signal</keyword>
<gene>
    <name evidence="10" type="ORF">CUN48_11370</name>
</gene>
<evidence type="ECO:0000256" key="6">
    <source>
        <dbReference type="SAM" id="MobiDB-lite"/>
    </source>
</evidence>
<dbReference type="GO" id="GO:0017147">
    <property type="term" value="F:Wnt-protein binding"/>
    <property type="evidence" value="ECO:0007669"/>
    <property type="project" value="InterPro"/>
</dbReference>
<feature type="domain" description="APCDD1" evidence="9">
    <location>
        <begin position="15"/>
        <end position="213"/>
    </location>
</feature>
<dbReference type="InterPro" id="IPR029405">
    <property type="entry name" value="APCDD1_dom"/>
</dbReference>
<dbReference type="AlphaFoldDB" id="A0A2M8QAT1"/>
<evidence type="ECO:0000256" key="7">
    <source>
        <dbReference type="SAM" id="Phobius"/>
    </source>
</evidence>
<feature type="signal peptide" evidence="8">
    <location>
        <begin position="1"/>
        <end position="26"/>
    </location>
</feature>
<evidence type="ECO:0000256" key="4">
    <source>
        <dbReference type="ARBA" id="ARBA00023136"/>
    </source>
</evidence>
<protein>
    <recommendedName>
        <fullName evidence="9">APCDD1 domain-containing protein</fullName>
    </recommendedName>
</protein>
<organism evidence="10 11">
    <name type="scientific">Candidatus Thermofonsia Clade 3 bacterium</name>
    <dbReference type="NCBI Taxonomy" id="2364212"/>
    <lineage>
        <taxon>Bacteria</taxon>
        <taxon>Bacillati</taxon>
        <taxon>Chloroflexota</taxon>
        <taxon>Candidatus Thermofontia</taxon>
        <taxon>Candidatus Thermofonsia Clade 3</taxon>
    </lineage>
</organism>
<dbReference type="PANTHER" id="PTHR31021">
    <property type="entry name" value="ADENOMATOSIS POLYPOSIS COLI DOWN-REGULATED 1"/>
    <property type="match status" value="1"/>
</dbReference>
<keyword evidence="4 7" id="KW-0472">Membrane</keyword>
<name>A0A2M8QAT1_9CHLR</name>
<keyword evidence="5" id="KW-0325">Glycoprotein</keyword>
<feature type="region of interest" description="Disordered" evidence="6">
    <location>
        <begin position="259"/>
        <end position="280"/>
    </location>
</feature>
<evidence type="ECO:0000256" key="5">
    <source>
        <dbReference type="ARBA" id="ARBA00023180"/>
    </source>
</evidence>
<evidence type="ECO:0000256" key="3">
    <source>
        <dbReference type="ARBA" id="ARBA00022729"/>
    </source>
</evidence>
<dbReference type="InterPro" id="IPR042425">
    <property type="entry name" value="APCDD1"/>
</dbReference>
<evidence type="ECO:0000313" key="10">
    <source>
        <dbReference type="EMBL" id="PJF46916.1"/>
    </source>
</evidence>
<evidence type="ECO:0000259" key="9">
    <source>
        <dbReference type="SMART" id="SM01352"/>
    </source>
</evidence>
<dbReference type="Pfam" id="PF14921">
    <property type="entry name" value="APCDDC"/>
    <property type="match status" value="1"/>
</dbReference>
<sequence length="280" mass="30632">MRTAARLLLTFAIFVIIAFIARLAHAAPQAQTPMLDGIWSSTACEPWPGRPFARRELTLSGTDYRLDVISFADNRCTIPTLRTRYEGQFIARKPSPTLPGTWEVEFVIQRALLTPYILNTADFLNGAPRGSCGSDRWFVGIEQDLTATSGCLLIGLNLRGRPVEYDIATVQDNQLFLGQRPADGGLLFTPERRPTAFGPPLLRTGEVVILLPPVGGDHAISAMLIVIGVSLLAAGWSWRRGIARRRSILALQPDQSSAMATWPSESSRGLSWPGRAPPIS</sequence>
<dbReference type="PANTHER" id="PTHR31021:SF1">
    <property type="entry name" value="CHROMOSOME UNDETERMINED SCAFFOLD_56, WHOLE GENOME SHOTGUN SEQUENCE"/>
    <property type="match status" value="1"/>
</dbReference>
<comment type="subcellular location">
    <subcellularLocation>
        <location evidence="1">Membrane</location>
        <topology evidence="1">Single-pass membrane protein</topology>
    </subcellularLocation>
</comment>
<reference evidence="10 11" key="1">
    <citation type="submission" date="2017-11" db="EMBL/GenBank/DDBJ databases">
        <title>Evolution of Phototrophy in the Chloroflexi Phylum Driven by Horizontal Gene Transfer.</title>
        <authorList>
            <person name="Ward L.M."/>
            <person name="Hemp J."/>
            <person name="Shih P.M."/>
            <person name="Mcglynn S.E."/>
            <person name="Fischer W."/>
        </authorList>
    </citation>
    <scope>NUCLEOTIDE SEQUENCE [LARGE SCALE GENOMIC DNA]</scope>
    <source>
        <strain evidence="10">JP3_7</strain>
    </source>
</reference>
<dbReference type="SMART" id="SM01352">
    <property type="entry name" value="APCDDC"/>
    <property type="match status" value="1"/>
</dbReference>
<feature type="chain" id="PRO_5014773421" description="APCDD1 domain-containing protein" evidence="8">
    <location>
        <begin position="27"/>
        <end position="280"/>
    </location>
</feature>
<dbReference type="EMBL" id="PGTN01000082">
    <property type="protein sequence ID" value="PJF46916.1"/>
    <property type="molecule type" value="Genomic_DNA"/>
</dbReference>
<comment type="caution">
    <text evidence="10">The sequence shown here is derived from an EMBL/GenBank/DDBJ whole genome shotgun (WGS) entry which is preliminary data.</text>
</comment>
<feature type="transmembrane region" description="Helical" evidence="7">
    <location>
        <begin position="219"/>
        <end position="238"/>
    </location>
</feature>
<feature type="compositionally biased region" description="Polar residues" evidence="6">
    <location>
        <begin position="259"/>
        <end position="269"/>
    </location>
</feature>
<dbReference type="GO" id="GO:0030178">
    <property type="term" value="P:negative regulation of Wnt signaling pathway"/>
    <property type="evidence" value="ECO:0007669"/>
    <property type="project" value="InterPro"/>
</dbReference>
<evidence type="ECO:0000256" key="8">
    <source>
        <dbReference type="SAM" id="SignalP"/>
    </source>
</evidence>
<dbReference type="GO" id="GO:0005886">
    <property type="term" value="C:plasma membrane"/>
    <property type="evidence" value="ECO:0007669"/>
    <property type="project" value="InterPro"/>
</dbReference>
<evidence type="ECO:0000256" key="2">
    <source>
        <dbReference type="ARBA" id="ARBA00022692"/>
    </source>
</evidence>
<evidence type="ECO:0000313" key="11">
    <source>
        <dbReference type="Proteomes" id="UP000230790"/>
    </source>
</evidence>
<evidence type="ECO:0000256" key="1">
    <source>
        <dbReference type="ARBA" id="ARBA00004167"/>
    </source>
</evidence>
<keyword evidence="7" id="KW-1133">Transmembrane helix</keyword>
<keyword evidence="2 7" id="KW-0812">Transmembrane</keyword>
<accession>A0A2M8QAT1</accession>
<dbReference type="Proteomes" id="UP000230790">
    <property type="component" value="Unassembled WGS sequence"/>
</dbReference>